<dbReference type="EMBL" id="JACOGG010000010">
    <property type="protein sequence ID" value="MBC3935878.1"/>
    <property type="molecule type" value="Genomic_DNA"/>
</dbReference>
<dbReference type="InterPro" id="IPR029058">
    <property type="entry name" value="AB_hydrolase_fold"/>
</dbReference>
<gene>
    <name evidence="2" type="ORF">H8K47_10945</name>
</gene>
<protein>
    <recommendedName>
        <fullName evidence="1">KANL3/Tex30 alpha/beta hydrolase-like domain-containing protein</fullName>
    </recommendedName>
</protein>
<sequence>MNTISKVSGLEKNEIKRAFTLDLPQGAGPFPCLVLAPGLRYGMQRELFLSISSELTRCGIAVARFDWDFFQKNPKEGQPSADLSAESRQLREVVRQLRLDDNIHFQQIALAGKSFGSVVAWRVLCEDAKFKAGIFLTPLFDEKKDGPELSYVAPRYYPYASSLRLPLMMITGDQDAHCSTRSLYRFAYENTRAIRIAVVSGDHGFSQSADAKISENSHPLVAAHLLDFLRHTAFA</sequence>
<proteinExistence type="predicted"/>
<feature type="domain" description="KANL3/Tex30 alpha/beta hydrolase-like" evidence="1">
    <location>
        <begin position="32"/>
        <end position="216"/>
    </location>
</feature>
<dbReference type="GO" id="GO:0052689">
    <property type="term" value="F:carboxylic ester hydrolase activity"/>
    <property type="evidence" value="ECO:0007669"/>
    <property type="project" value="TreeGrafter"/>
</dbReference>
<dbReference type="PANTHER" id="PTHR43265">
    <property type="entry name" value="ESTERASE ESTD"/>
    <property type="match status" value="1"/>
</dbReference>
<dbReference type="RefSeq" id="WP_186881445.1">
    <property type="nucleotide sequence ID" value="NZ_JACOGG010000010.1"/>
</dbReference>
<dbReference type="Proteomes" id="UP000612361">
    <property type="component" value="Unassembled WGS sequence"/>
</dbReference>
<organism evidence="2 3">
    <name type="scientific">Undibacterium rugosum</name>
    <dbReference type="NCBI Taxonomy" id="2762291"/>
    <lineage>
        <taxon>Bacteria</taxon>
        <taxon>Pseudomonadati</taxon>
        <taxon>Pseudomonadota</taxon>
        <taxon>Betaproteobacteria</taxon>
        <taxon>Burkholderiales</taxon>
        <taxon>Oxalobacteraceae</taxon>
        <taxon>Undibacterium</taxon>
    </lineage>
</organism>
<dbReference type="InterPro" id="IPR053145">
    <property type="entry name" value="AB_hydrolase_Est10"/>
</dbReference>
<evidence type="ECO:0000259" key="1">
    <source>
        <dbReference type="Pfam" id="PF20408"/>
    </source>
</evidence>
<accession>A0A923I976</accession>
<evidence type="ECO:0000313" key="2">
    <source>
        <dbReference type="EMBL" id="MBC3935878.1"/>
    </source>
</evidence>
<dbReference type="InterPro" id="IPR046879">
    <property type="entry name" value="KANL3/Tex30_Abhydrolase"/>
</dbReference>
<reference evidence="2" key="1">
    <citation type="submission" date="2020-08" db="EMBL/GenBank/DDBJ databases">
        <title>Novel species isolated from subtropical streams in China.</title>
        <authorList>
            <person name="Lu H."/>
        </authorList>
    </citation>
    <scope>NUCLEOTIDE SEQUENCE</scope>
    <source>
        <strain evidence="2">CY7W</strain>
    </source>
</reference>
<dbReference type="AlphaFoldDB" id="A0A923I976"/>
<evidence type="ECO:0000313" key="3">
    <source>
        <dbReference type="Proteomes" id="UP000612361"/>
    </source>
</evidence>
<comment type="caution">
    <text evidence="2">The sequence shown here is derived from an EMBL/GenBank/DDBJ whole genome shotgun (WGS) entry which is preliminary data.</text>
</comment>
<dbReference type="SUPFAM" id="SSF53474">
    <property type="entry name" value="alpha/beta-Hydrolases"/>
    <property type="match status" value="1"/>
</dbReference>
<name>A0A923I976_9BURK</name>
<dbReference type="PANTHER" id="PTHR43265:SF1">
    <property type="entry name" value="ESTERASE ESTD"/>
    <property type="match status" value="1"/>
</dbReference>
<dbReference type="Pfam" id="PF20408">
    <property type="entry name" value="Abhydrolase_11"/>
    <property type="match status" value="1"/>
</dbReference>
<keyword evidence="3" id="KW-1185">Reference proteome</keyword>
<dbReference type="Gene3D" id="3.40.50.1820">
    <property type="entry name" value="alpha/beta hydrolase"/>
    <property type="match status" value="1"/>
</dbReference>